<dbReference type="EMBL" id="ABIB01000002">
    <property type="protein sequence ID" value="EDP97474.1"/>
    <property type="molecule type" value="Genomic_DNA"/>
</dbReference>
<comment type="caution">
    <text evidence="1">The sequence shown here is derived from an EMBL/GenBank/DDBJ whole genome shotgun (WGS) entry which is preliminary data.</text>
</comment>
<proteinExistence type="predicted"/>
<protein>
    <submittedName>
        <fullName evidence="1">Uncharacterized protein</fullName>
    </submittedName>
</protein>
<name>A9DPM9_9FLAO</name>
<dbReference type="Proteomes" id="UP000002945">
    <property type="component" value="Unassembled WGS sequence"/>
</dbReference>
<dbReference type="STRING" id="391587.KAOT1_19967"/>
<dbReference type="eggNOG" id="ENOG503181F">
    <property type="taxonomic scope" value="Bacteria"/>
</dbReference>
<dbReference type="OrthoDB" id="832379at2"/>
<sequence>MKKQLLKIISLCIIGTLIFSCSDLDDNEEVGTVDIENLIQKESELFNLIERVAETDDEDEITCIKFLYSFTLVEFGTDLLPVNEYVVSSDENFSFILDNISDGNSIGINFPIQSILESGEEFLIQNKEELKQSIDDCIEAQQEELAGQCRLLLQECVWVVSHNDENEDTYEHAVFDVADDGTFKFYNNGELHEGTWIVYFIEDELHTNVNFNDEGMTGDDWNFDWKTQILSEETMTFTKDDTSFTLTKECEEENYCTQLIFSECEDIDGSEISEFIFQDYIPCILQIEDLEVLTENDSIAFYETQMDADLEVNPLSQESYQNITQEQTIYVRVYYASSDEFFIIPITIRSTTC</sequence>
<gene>
    <name evidence="1" type="ORF">KAOT1_19967</name>
</gene>
<dbReference type="AlphaFoldDB" id="A9DPM9"/>
<organism evidence="1 2">
    <name type="scientific">Kordia algicida OT-1</name>
    <dbReference type="NCBI Taxonomy" id="391587"/>
    <lineage>
        <taxon>Bacteria</taxon>
        <taxon>Pseudomonadati</taxon>
        <taxon>Bacteroidota</taxon>
        <taxon>Flavobacteriia</taxon>
        <taxon>Flavobacteriales</taxon>
        <taxon>Flavobacteriaceae</taxon>
        <taxon>Kordia</taxon>
    </lineage>
</organism>
<evidence type="ECO:0000313" key="1">
    <source>
        <dbReference type="EMBL" id="EDP97474.1"/>
    </source>
</evidence>
<dbReference type="PROSITE" id="PS51257">
    <property type="entry name" value="PROKAR_LIPOPROTEIN"/>
    <property type="match status" value="1"/>
</dbReference>
<accession>A9DPM9</accession>
<dbReference type="RefSeq" id="WP_007096524.1">
    <property type="nucleotide sequence ID" value="NZ_CP142125.1"/>
</dbReference>
<evidence type="ECO:0000313" key="2">
    <source>
        <dbReference type="Proteomes" id="UP000002945"/>
    </source>
</evidence>
<dbReference type="HOGENOM" id="CLU_805702_0_0_10"/>
<reference evidence="1 2" key="1">
    <citation type="journal article" date="2011" name="J. Bacteriol.">
        <title>Genome sequence of the algicidal bacterium Kordia algicida OT-1.</title>
        <authorList>
            <person name="Lee H.S."/>
            <person name="Kang S.G."/>
            <person name="Kwon K.K."/>
            <person name="Lee J.H."/>
            <person name="Kim S.J."/>
        </authorList>
    </citation>
    <scope>NUCLEOTIDE SEQUENCE [LARGE SCALE GENOMIC DNA]</scope>
    <source>
        <strain evidence="1 2">OT-1</strain>
    </source>
</reference>
<keyword evidence="2" id="KW-1185">Reference proteome</keyword>